<protein>
    <recommendedName>
        <fullName evidence="5">Enoyl-CoA hydratase</fullName>
    </recommendedName>
</protein>
<dbReference type="Gene3D" id="3.90.226.10">
    <property type="entry name" value="2-enoyl-CoA Hydratase, Chain A, domain 1"/>
    <property type="match status" value="1"/>
</dbReference>
<dbReference type="PROSITE" id="PS00166">
    <property type="entry name" value="ENOYL_COA_HYDRATASE"/>
    <property type="match status" value="1"/>
</dbReference>
<dbReference type="OMA" id="ELVHYEV"/>
<dbReference type="GO" id="GO:0003824">
    <property type="term" value="F:catalytic activity"/>
    <property type="evidence" value="ECO:0007669"/>
    <property type="project" value="InterPro"/>
</dbReference>
<dbReference type="SUPFAM" id="SSF52096">
    <property type="entry name" value="ClpP/crotonase"/>
    <property type="match status" value="1"/>
</dbReference>
<keyword evidence="4" id="KW-1185">Reference proteome</keyword>
<dbReference type="InterPro" id="IPR018376">
    <property type="entry name" value="Enoyl-CoA_hyd/isom_CS"/>
</dbReference>
<dbReference type="Pfam" id="PF00378">
    <property type="entry name" value="ECH_1"/>
    <property type="match status" value="1"/>
</dbReference>
<dbReference type="InterPro" id="IPR051683">
    <property type="entry name" value="Enoyl-CoA_Hydratase/Isomerase"/>
</dbReference>
<dbReference type="InterPro" id="IPR001753">
    <property type="entry name" value="Enoyl-CoA_hydra/iso"/>
</dbReference>
<accession>W3X2N9</accession>
<dbReference type="AlphaFoldDB" id="W3X2N9"/>
<gene>
    <name evidence="3" type="ORF">PFICI_07937</name>
</gene>
<evidence type="ECO:0000313" key="3">
    <source>
        <dbReference type="EMBL" id="ETS80408.1"/>
    </source>
</evidence>
<dbReference type="PANTHER" id="PTHR42964:SF1">
    <property type="entry name" value="POLYKETIDE BIOSYNTHESIS ENOYL-COA HYDRATASE PKSH-RELATED"/>
    <property type="match status" value="1"/>
</dbReference>
<dbReference type="RefSeq" id="XP_007834709.1">
    <property type="nucleotide sequence ID" value="XM_007836518.1"/>
</dbReference>
<sequence>MISATSQLLMATSSWLKSFVFNDEKSSYRPDGDKHTDTLAAPAVPPWTIVRRHEAYDVARQGSTIRICLNRPHHGNSLTLTTMRDMIKLFQELSDDKAVHRIIITGNGRFFCTGMDLKEDLFTSVTDRYTILHDFFATIDACPKPTIAVVNGPAFGGGVGLAMVCDVRISLSTAYFCLSEVKLGLCPATISKYLVREWGVSLARMAMMTGRRIKSQTLHDAGIIHAVASDMGSMERTLEDFLQDMRYAAPRAAALTKTLAREAGSGDETNLDKVAGEVFDAMLAPGSESCYGVTQFKRGIKNIVWEDWRSDGKVRG</sequence>
<dbReference type="Proteomes" id="UP000030651">
    <property type="component" value="Unassembled WGS sequence"/>
</dbReference>
<reference evidence="4" key="1">
    <citation type="journal article" date="2015" name="BMC Genomics">
        <title>Genomic and transcriptomic analysis of the endophytic fungus Pestalotiopsis fici reveals its lifestyle and high potential for synthesis of natural products.</title>
        <authorList>
            <person name="Wang X."/>
            <person name="Zhang X."/>
            <person name="Liu L."/>
            <person name="Xiang M."/>
            <person name="Wang W."/>
            <person name="Sun X."/>
            <person name="Che Y."/>
            <person name="Guo L."/>
            <person name="Liu G."/>
            <person name="Guo L."/>
            <person name="Wang C."/>
            <person name="Yin W.B."/>
            <person name="Stadler M."/>
            <person name="Zhang X."/>
            <person name="Liu X."/>
        </authorList>
    </citation>
    <scope>NUCLEOTIDE SEQUENCE [LARGE SCALE GENOMIC DNA]</scope>
    <source>
        <strain evidence="4">W106-1 / CGMCC3.15140</strain>
    </source>
</reference>
<dbReference type="KEGG" id="pfy:PFICI_07937"/>
<dbReference type="HOGENOM" id="CLU_009834_7_3_1"/>
<evidence type="ECO:0000256" key="2">
    <source>
        <dbReference type="RuleBase" id="RU003707"/>
    </source>
</evidence>
<dbReference type="PANTHER" id="PTHR42964">
    <property type="entry name" value="ENOYL-COA HYDRATASE"/>
    <property type="match status" value="1"/>
</dbReference>
<evidence type="ECO:0008006" key="5">
    <source>
        <dbReference type="Google" id="ProtNLM"/>
    </source>
</evidence>
<organism evidence="3 4">
    <name type="scientific">Pestalotiopsis fici (strain W106-1 / CGMCC3.15140)</name>
    <dbReference type="NCBI Taxonomy" id="1229662"/>
    <lineage>
        <taxon>Eukaryota</taxon>
        <taxon>Fungi</taxon>
        <taxon>Dikarya</taxon>
        <taxon>Ascomycota</taxon>
        <taxon>Pezizomycotina</taxon>
        <taxon>Sordariomycetes</taxon>
        <taxon>Xylariomycetidae</taxon>
        <taxon>Amphisphaeriales</taxon>
        <taxon>Sporocadaceae</taxon>
        <taxon>Pestalotiopsis</taxon>
    </lineage>
</organism>
<evidence type="ECO:0000256" key="1">
    <source>
        <dbReference type="ARBA" id="ARBA00005254"/>
    </source>
</evidence>
<dbReference type="InterPro" id="IPR029045">
    <property type="entry name" value="ClpP/crotonase-like_dom_sf"/>
</dbReference>
<dbReference type="EMBL" id="KI912113">
    <property type="protein sequence ID" value="ETS80408.1"/>
    <property type="molecule type" value="Genomic_DNA"/>
</dbReference>
<comment type="similarity">
    <text evidence="1 2">Belongs to the enoyl-CoA hydratase/isomerase family.</text>
</comment>
<name>W3X2N9_PESFW</name>
<dbReference type="eggNOG" id="KOG1680">
    <property type="taxonomic scope" value="Eukaryota"/>
</dbReference>
<proteinExistence type="inferred from homology"/>
<dbReference type="STRING" id="1229662.W3X2N9"/>
<dbReference type="InParanoid" id="W3X2N9"/>
<dbReference type="OrthoDB" id="10253869at2759"/>
<evidence type="ECO:0000313" key="4">
    <source>
        <dbReference type="Proteomes" id="UP000030651"/>
    </source>
</evidence>
<dbReference type="GeneID" id="19272950"/>
<dbReference type="CDD" id="cd06558">
    <property type="entry name" value="crotonase-like"/>
    <property type="match status" value="1"/>
</dbReference>